<dbReference type="InterPro" id="IPR008906">
    <property type="entry name" value="HATC_C_dom"/>
</dbReference>
<keyword evidence="4" id="KW-1185">Reference proteome</keyword>
<sequence length="325" mass="36379">MSRNPASQTESSNTAPQGFTNDPYEVGIEPTTPNQEIWCHFQMVKFSDGSTKARCKACNTFIKSDGNSTLKKDATKHKYGATNVGMSSVPNIQESGKRARSENLSSNEYGRYTGTAWLNTITPEEFKDFDVLNWWEQREPQFPILAAMTRDLLSVQASTVASESTFSTSGRVLSVRRTRITPLSLEMCICLKDYLDGNECIQHVSLLAETMEYEKQLQEVKVEEGYTINLFEEEFAYDEATSAPRTAVEVEDEDGVNENLQKNGASSHMNKERVNPRRQGAEEIRGQVSAEPPPTFPTTSMVMRAKARISCNLANGPPHYSFTRP</sequence>
<proteinExistence type="predicted"/>
<feature type="region of interest" description="Disordered" evidence="1">
    <location>
        <begin position="1"/>
        <end position="27"/>
    </location>
</feature>
<name>A0A2U1M616_ARTAN</name>
<gene>
    <name evidence="3" type="ORF">CTI12_AA417750</name>
</gene>
<evidence type="ECO:0000313" key="3">
    <source>
        <dbReference type="EMBL" id="PWA56691.1"/>
    </source>
</evidence>
<evidence type="ECO:0000256" key="1">
    <source>
        <dbReference type="SAM" id="MobiDB-lite"/>
    </source>
</evidence>
<accession>A0A2U1M616</accession>
<dbReference type="GO" id="GO:0046983">
    <property type="term" value="F:protein dimerization activity"/>
    <property type="evidence" value="ECO:0007669"/>
    <property type="project" value="InterPro"/>
</dbReference>
<dbReference type="Pfam" id="PF05699">
    <property type="entry name" value="Dimer_Tnp_hAT"/>
    <property type="match status" value="1"/>
</dbReference>
<dbReference type="SUPFAM" id="SSF53098">
    <property type="entry name" value="Ribonuclease H-like"/>
    <property type="match status" value="1"/>
</dbReference>
<protein>
    <submittedName>
        <fullName evidence="3">Zinc finger BED domain-containing protein RICESLEEPER 2</fullName>
    </submittedName>
</protein>
<reference evidence="3 4" key="1">
    <citation type="journal article" date="2018" name="Mol. Plant">
        <title>The genome of Artemisia annua provides insight into the evolution of Asteraceae family and artemisinin biosynthesis.</title>
        <authorList>
            <person name="Shen Q."/>
            <person name="Zhang L."/>
            <person name="Liao Z."/>
            <person name="Wang S."/>
            <person name="Yan T."/>
            <person name="Shi P."/>
            <person name="Liu M."/>
            <person name="Fu X."/>
            <person name="Pan Q."/>
            <person name="Wang Y."/>
            <person name="Lv Z."/>
            <person name="Lu X."/>
            <person name="Zhang F."/>
            <person name="Jiang W."/>
            <person name="Ma Y."/>
            <person name="Chen M."/>
            <person name="Hao X."/>
            <person name="Li L."/>
            <person name="Tang Y."/>
            <person name="Lv G."/>
            <person name="Zhou Y."/>
            <person name="Sun X."/>
            <person name="Brodelius P.E."/>
            <person name="Rose J.K.C."/>
            <person name="Tang K."/>
        </authorList>
    </citation>
    <scope>NUCLEOTIDE SEQUENCE [LARGE SCALE GENOMIC DNA]</scope>
    <source>
        <strain evidence="4">cv. Huhao1</strain>
        <tissue evidence="3">Leaf</tissue>
    </source>
</reference>
<dbReference type="PANTHER" id="PTHR23272">
    <property type="entry name" value="BED FINGER-RELATED"/>
    <property type="match status" value="1"/>
</dbReference>
<dbReference type="AlphaFoldDB" id="A0A2U1M616"/>
<evidence type="ECO:0000259" key="2">
    <source>
        <dbReference type="Pfam" id="PF05699"/>
    </source>
</evidence>
<dbReference type="InterPro" id="IPR012337">
    <property type="entry name" value="RNaseH-like_sf"/>
</dbReference>
<feature type="region of interest" description="Disordered" evidence="1">
    <location>
        <begin position="252"/>
        <end position="282"/>
    </location>
</feature>
<dbReference type="STRING" id="35608.A0A2U1M616"/>
<feature type="domain" description="HAT C-terminal dimerisation" evidence="2">
    <location>
        <begin position="124"/>
        <end position="194"/>
    </location>
</feature>
<evidence type="ECO:0000313" key="4">
    <source>
        <dbReference type="Proteomes" id="UP000245207"/>
    </source>
</evidence>
<dbReference type="EMBL" id="PKPP01006383">
    <property type="protein sequence ID" value="PWA56691.1"/>
    <property type="molecule type" value="Genomic_DNA"/>
</dbReference>
<feature type="compositionally biased region" description="Basic and acidic residues" evidence="1">
    <location>
        <begin position="269"/>
        <end position="282"/>
    </location>
</feature>
<organism evidence="3 4">
    <name type="scientific">Artemisia annua</name>
    <name type="common">Sweet wormwood</name>
    <dbReference type="NCBI Taxonomy" id="35608"/>
    <lineage>
        <taxon>Eukaryota</taxon>
        <taxon>Viridiplantae</taxon>
        <taxon>Streptophyta</taxon>
        <taxon>Embryophyta</taxon>
        <taxon>Tracheophyta</taxon>
        <taxon>Spermatophyta</taxon>
        <taxon>Magnoliopsida</taxon>
        <taxon>eudicotyledons</taxon>
        <taxon>Gunneridae</taxon>
        <taxon>Pentapetalae</taxon>
        <taxon>asterids</taxon>
        <taxon>campanulids</taxon>
        <taxon>Asterales</taxon>
        <taxon>Asteraceae</taxon>
        <taxon>Asteroideae</taxon>
        <taxon>Anthemideae</taxon>
        <taxon>Artemisiinae</taxon>
        <taxon>Artemisia</taxon>
    </lineage>
</organism>
<dbReference type="OrthoDB" id="3264316at2759"/>
<feature type="compositionally biased region" description="Polar residues" evidence="1">
    <location>
        <begin position="84"/>
        <end position="94"/>
    </location>
</feature>
<dbReference type="Proteomes" id="UP000245207">
    <property type="component" value="Unassembled WGS sequence"/>
</dbReference>
<dbReference type="PANTHER" id="PTHR23272:SF190">
    <property type="entry name" value="ZINC FINGER, BED-TYPE-RELATED"/>
    <property type="match status" value="1"/>
</dbReference>
<feature type="region of interest" description="Disordered" evidence="1">
    <location>
        <begin position="81"/>
        <end position="102"/>
    </location>
</feature>
<feature type="compositionally biased region" description="Polar residues" evidence="1">
    <location>
        <begin position="1"/>
        <end position="20"/>
    </location>
</feature>
<comment type="caution">
    <text evidence="3">The sequence shown here is derived from an EMBL/GenBank/DDBJ whole genome shotgun (WGS) entry which is preliminary data.</text>
</comment>